<dbReference type="PANTHER" id="PTHR47782:SF12">
    <property type="entry name" value="ZN(II)2CYS6 TRANSCRIPTION FACTOR (EUROFUNG)"/>
    <property type="match status" value="1"/>
</dbReference>
<proteinExistence type="predicted"/>
<organism evidence="10 11">
    <name type="scientific">Colletotrichum karsti</name>
    <dbReference type="NCBI Taxonomy" id="1095194"/>
    <lineage>
        <taxon>Eukaryota</taxon>
        <taxon>Fungi</taxon>
        <taxon>Dikarya</taxon>
        <taxon>Ascomycota</taxon>
        <taxon>Pezizomycotina</taxon>
        <taxon>Sordariomycetes</taxon>
        <taxon>Hypocreomycetidae</taxon>
        <taxon>Glomerellales</taxon>
        <taxon>Glomerellaceae</taxon>
        <taxon>Colletotrichum</taxon>
        <taxon>Colletotrichum boninense species complex</taxon>
    </lineage>
</organism>
<reference evidence="10" key="2">
    <citation type="submission" date="2020-11" db="EMBL/GenBank/DDBJ databases">
        <title>Whole genome sequencing of Colletotrichum sp.</title>
        <authorList>
            <person name="Li H."/>
        </authorList>
    </citation>
    <scope>NUCLEOTIDE SEQUENCE</scope>
    <source>
        <strain evidence="10">CkLH20</strain>
    </source>
</reference>
<feature type="compositionally biased region" description="Polar residues" evidence="8">
    <location>
        <begin position="1"/>
        <end position="10"/>
    </location>
</feature>
<evidence type="ECO:0000256" key="2">
    <source>
        <dbReference type="ARBA" id="ARBA00022723"/>
    </source>
</evidence>
<dbReference type="GO" id="GO:0043565">
    <property type="term" value="F:sequence-specific DNA binding"/>
    <property type="evidence" value="ECO:0007669"/>
    <property type="project" value="TreeGrafter"/>
</dbReference>
<gene>
    <name evidence="10" type="ORF">CkaCkLH20_05067</name>
</gene>
<dbReference type="OrthoDB" id="189997at2759"/>
<dbReference type="Pfam" id="PF04082">
    <property type="entry name" value="Fungal_trans"/>
    <property type="match status" value="1"/>
</dbReference>
<feature type="region of interest" description="Disordered" evidence="8">
    <location>
        <begin position="1"/>
        <end position="35"/>
    </location>
</feature>
<evidence type="ECO:0000259" key="9">
    <source>
        <dbReference type="SMART" id="SM00906"/>
    </source>
</evidence>
<keyword evidence="7" id="KW-0539">Nucleus</keyword>
<dbReference type="RefSeq" id="XP_038746828.1">
    <property type="nucleotide sequence ID" value="XM_038887786.1"/>
</dbReference>
<comment type="caution">
    <text evidence="10">The sequence shown here is derived from an EMBL/GenBank/DDBJ whole genome shotgun (WGS) entry which is preliminary data.</text>
</comment>
<accession>A0A9P6LMB6</accession>
<feature type="compositionally biased region" description="Low complexity" evidence="8">
    <location>
        <begin position="19"/>
        <end position="30"/>
    </location>
</feature>
<dbReference type="GO" id="GO:0045944">
    <property type="term" value="P:positive regulation of transcription by RNA polymerase II"/>
    <property type="evidence" value="ECO:0007669"/>
    <property type="project" value="TreeGrafter"/>
</dbReference>
<evidence type="ECO:0000313" key="10">
    <source>
        <dbReference type="EMBL" id="KAF9877367.1"/>
    </source>
</evidence>
<feature type="domain" description="Xylanolytic transcriptional activator regulatory" evidence="9">
    <location>
        <begin position="351"/>
        <end position="424"/>
    </location>
</feature>
<dbReference type="GO" id="GO:0000981">
    <property type="term" value="F:DNA-binding transcription factor activity, RNA polymerase II-specific"/>
    <property type="evidence" value="ECO:0007669"/>
    <property type="project" value="TreeGrafter"/>
</dbReference>
<dbReference type="PANTHER" id="PTHR47782">
    <property type="entry name" value="ZN(II)2CYS6 TRANSCRIPTION FACTOR (EUROFUNG)-RELATED"/>
    <property type="match status" value="1"/>
</dbReference>
<sequence>MSSNQANEPNSGPHFRVEQTTTPQPKPQQQHPISTKLEYRDGLPLLSPQSPPASKPTLIHRDCTPGKCLQCVLSGARCEFAQQKIRPSGRCGRCGRTDADCLVRRPRGAGEAGPVTGGEARDWVAADSGVPDEAAAVLAWELRTRAREGRRRDVCGGHSSQADEDLVGQIVLDSLKANQFPNAIINHNGLSLLNSLLSGPINKVSRPGLQSDHRTLFEDLPYETRVDMPRGEAANRLIDTYFEHCDFFSPVLSSKEHLTATIAPLYDTSNTPNLSLTKVKFRASMVFATAILLINRIDPSVPVERSQVYFAAAMHLLSKEPAAICTGDLDHLTDLLLIVQYCCFCPNLTAAWHFLGLATRLVVELDLHSERCTSALDPALVEERRWLFWATYTFERNLCVILGRPFSIADEAIETPLPPEPEDNPRRAQALHLIKARRFESEIYSVLRQKHPPNGMTLDKPAWRASMTQRLQEWFASTPSADHTSQLTPQQIFEGFLHNSFVNMYYPSHHFPDVSHDEVFTLARHASDSINCYKQSFRSRELRFYWRNIHNLFKSGVALVYCIRASAVQQAAGVDVSKWIDTVNSCSSIMWALVERYPQGQAYRDIFENLVNSVLGRDSSLPVLQSADDQAFMFNSLFTASEETDLPFTAIDALSWGFAPSG</sequence>
<evidence type="ECO:0000256" key="5">
    <source>
        <dbReference type="ARBA" id="ARBA00023125"/>
    </source>
</evidence>
<dbReference type="GO" id="GO:0008270">
    <property type="term" value="F:zinc ion binding"/>
    <property type="evidence" value="ECO:0007669"/>
    <property type="project" value="InterPro"/>
</dbReference>
<dbReference type="SMART" id="SM00906">
    <property type="entry name" value="Fungal_trans"/>
    <property type="match status" value="1"/>
</dbReference>
<evidence type="ECO:0000313" key="11">
    <source>
        <dbReference type="Proteomes" id="UP000781932"/>
    </source>
</evidence>
<keyword evidence="5" id="KW-0238">DNA-binding</keyword>
<dbReference type="GO" id="GO:0006351">
    <property type="term" value="P:DNA-templated transcription"/>
    <property type="evidence" value="ECO:0007669"/>
    <property type="project" value="InterPro"/>
</dbReference>
<dbReference type="InterPro" id="IPR052202">
    <property type="entry name" value="Yeast_MetPath_Reg"/>
</dbReference>
<evidence type="ECO:0000256" key="4">
    <source>
        <dbReference type="ARBA" id="ARBA00023015"/>
    </source>
</evidence>
<evidence type="ECO:0000256" key="7">
    <source>
        <dbReference type="ARBA" id="ARBA00023242"/>
    </source>
</evidence>
<dbReference type="GO" id="GO:0005634">
    <property type="term" value="C:nucleus"/>
    <property type="evidence" value="ECO:0007669"/>
    <property type="project" value="UniProtKB-SubCell"/>
</dbReference>
<name>A0A9P6LMB6_9PEZI</name>
<keyword evidence="2" id="KW-0479">Metal-binding</keyword>
<comment type="subcellular location">
    <subcellularLocation>
        <location evidence="1">Nucleus</location>
    </subcellularLocation>
</comment>
<keyword evidence="6" id="KW-0804">Transcription</keyword>
<evidence type="ECO:0000256" key="8">
    <source>
        <dbReference type="SAM" id="MobiDB-lite"/>
    </source>
</evidence>
<evidence type="ECO:0000256" key="3">
    <source>
        <dbReference type="ARBA" id="ARBA00022833"/>
    </source>
</evidence>
<dbReference type="InterPro" id="IPR007219">
    <property type="entry name" value="XnlR_reg_dom"/>
</dbReference>
<evidence type="ECO:0000256" key="1">
    <source>
        <dbReference type="ARBA" id="ARBA00004123"/>
    </source>
</evidence>
<keyword evidence="11" id="KW-1185">Reference proteome</keyword>
<protein>
    <recommendedName>
        <fullName evidence="9">Xylanolytic transcriptional activator regulatory domain-containing protein</fullName>
    </recommendedName>
</protein>
<evidence type="ECO:0000256" key="6">
    <source>
        <dbReference type="ARBA" id="ARBA00023163"/>
    </source>
</evidence>
<dbReference type="GeneID" id="62160860"/>
<dbReference type="AlphaFoldDB" id="A0A9P6LMB6"/>
<dbReference type="Proteomes" id="UP000781932">
    <property type="component" value="Unassembled WGS sequence"/>
</dbReference>
<keyword evidence="4" id="KW-0805">Transcription regulation</keyword>
<reference evidence="10" key="1">
    <citation type="submission" date="2020-03" db="EMBL/GenBank/DDBJ databases">
        <authorList>
            <person name="He L."/>
        </authorList>
    </citation>
    <scope>NUCLEOTIDE SEQUENCE</scope>
    <source>
        <strain evidence="10">CkLH20</strain>
    </source>
</reference>
<keyword evidence="3" id="KW-0862">Zinc</keyword>
<dbReference type="CDD" id="cd12148">
    <property type="entry name" value="fungal_TF_MHR"/>
    <property type="match status" value="1"/>
</dbReference>
<dbReference type="EMBL" id="JAATWM020000014">
    <property type="protein sequence ID" value="KAF9877367.1"/>
    <property type="molecule type" value="Genomic_DNA"/>
</dbReference>